<dbReference type="OrthoDB" id="1094634at2759"/>
<accession>A0A8B8PAD8</accession>
<dbReference type="Pfam" id="PF04043">
    <property type="entry name" value="PMEI"/>
    <property type="match status" value="1"/>
</dbReference>
<feature type="chain" id="PRO_5034304925" evidence="1">
    <location>
        <begin position="28"/>
        <end position="175"/>
    </location>
</feature>
<protein>
    <submittedName>
        <fullName evidence="4">Uncharacterized protein LOC115741863</fullName>
    </submittedName>
</protein>
<dbReference type="Gene3D" id="1.20.140.40">
    <property type="entry name" value="Invertase/pectin methylesterase inhibitor family protein"/>
    <property type="match status" value="1"/>
</dbReference>
<reference evidence="4" key="1">
    <citation type="submission" date="2025-08" db="UniProtKB">
        <authorList>
            <consortium name="RefSeq"/>
        </authorList>
    </citation>
    <scope>IDENTIFICATION</scope>
    <source>
        <tissue evidence="4">Leaf</tissue>
    </source>
</reference>
<keyword evidence="1" id="KW-0732">Signal</keyword>
<dbReference type="GeneID" id="115741863"/>
<proteinExistence type="predicted"/>
<organism evidence="3 4">
    <name type="scientific">Rhodamnia argentea</name>
    <dbReference type="NCBI Taxonomy" id="178133"/>
    <lineage>
        <taxon>Eukaryota</taxon>
        <taxon>Viridiplantae</taxon>
        <taxon>Streptophyta</taxon>
        <taxon>Embryophyta</taxon>
        <taxon>Tracheophyta</taxon>
        <taxon>Spermatophyta</taxon>
        <taxon>Magnoliopsida</taxon>
        <taxon>eudicotyledons</taxon>
        <taxon>Gunneridae</taxon>
        <taxon>Pentapetalae</taxon>
        <taxon>rosids</taxon>
        <taxon>malvids</taxon>
        <taxon>Myrtales</taxon>
        <taxon>Myrtaceae</taxon>
        <taxon>Myrtoideae</taxon>
        <taxon>Myrteae</taxon>
        <taxon>Australasian group</taxon>
        <taxon>Rhodamnia</taxon>
    </lineage>
</organism>
<gene>
    <name evidence="4" type="primary">LOC115741863</name>
</gene>
<evidence type="ECO:0000313" key="4">
    <source>
        <dbReference type="RefSeq" id="XP_030531741.1"/>
    </source>
</evidence>
<dbReference type="SUPFAM" id="SSF101148">
    <property type="entry name" value="Plant invertase/pectin methylesterase inhibitor"/>
    <property type="match status" value="1"/>
</dbReference>
<evidence type="ECO:0000256" key="1">
    <source>
        <dbReference type="SAM" id="SignalP"/>
    </source>
</evidence>
<dbReference type="NCBIfam" id="TIGR01614">
    <property type="entry name" value="PME_inhib"/>
    <property type="match status" value="1"/>
</dbReference>
<keyword evidence="3" id="KW-1185">Reference proteome</keyword>
<dbReference type="PANTHER" id="PTHR31890">
    <property type="entry name" value="PLANT INVERTASE/PECTIN METHYLESTERASE INHIBITOR SUPERFAMILY PROTEIN"/>
    <property type="match status" value="1"/>
</dbReference>
<dbReference type="AlphaFoldDB" id="A0A8B8PAD8"/>
<dbReference type="Proteomes" id="UP000827889">
    <property type="component" value="Chromosome 7"/>
</dbReference>
<dbReference type="GO" id="GO:0004857">
    <property type="term" value="F:enzyme inhibitor activity"/>
    <property type="evidence" value="ECO:0007669"/>
    <property type="project" value="InterPro"/>
</dbReference>
<dbReference type="InterPro" id="IPR035513">
    <property type="entry name" value="Invertase/methylesterase_inhib"/>
</dbReference>
<dbReference type="PANTHER" id="PTHR31890:SF9">
    <property type="entry name" value="PLANT INVERTASE_PECTIN METHYLESTERASE INHIBITOR SUPERFAMILY PROTEIN"/>
    <property type="match status" value="1"/>
</dbReference>
<dbReference type="InterPro" id="IPR006501">
    <property type="entry name" value="Pectinesterase_inhib_dom"/>
</dbReference>
<dbReference type="SMART" id="SM00856">
    <property type="entry name" value="PMEI"/>
    <property type="match status" value="1"/>
</dbReference>
<feature type="signal peptide" evidence="1">
    <location>
        <begin position="1"/>
        <end position="27"/>
    </location>
</feature>
<evidence type="ECO:0000259" key="2">
    <source>
        <dbReference type="SMART" id="SM00856"/>
    </source>
</evidence>
<dbReference type="KEGG" id="rarg:115741863"/>
<sequence length="175" mass="18980">MDSPSQKLVILLAFSLALVFSASSASAESKLVNEVCSRTNDYPSCIAALQLDLRATKATTLLSLSEIALQAAATDTARSRKDVDRMLADPNTRSSWKPALQTCKANFDKVAAEFSAASRKLMMDRLSANYDVLMASQAINACLAFLRSHKQNVPPLVTRRAHAKSFVSIDLVVTE</sequence>
<evidence type="ECO:0000313" key="3">
    <source>
        <dbReference type="Proteomes" id="UP000827889"/>
    </source>
</evidence>
<dbReference type="RefSeq" id="XP_030531741.1">
    <property type="nucleotide sequence ID" value="XM_030675881.1"/>
</dbReference>
<name>A0A8B8PAD8_9MYRT</name>
<feature type="domain" description="Pectinesterase inhibitor" evidence="2">
    <location>
        <begin position="27"/>
        <end position="173"/>
    </location>
</feature>